<dbReference type="RefSeq" id="WP_235016669.1">
    <property type="nucleotide sequence ID" value="NZ_BHWB01000001.1"/>
</dbReference>
<protein>
    <recommendedName>
        <fullName evidence="3">Glycosyl hydrolases family 2 sugar binding domain-containing protein</fullName>
    </recommendedName>
</protein>
<dbReference type="Gene3D" id="2.60.120.260">
    <property type="entry name" value="Galactose-binding domain-like"/>
    <property type="match status" value="1"/>
</dbReference>
<dbReference type="SUPFAM" id="SSF49785">
    <property type="entry name" value="Galactose-binding domain-like"/>
    <property type="match status" value="1"/>
</dbReference>
<dbReference type="EMBL" id="BHWB01000001">
    <property type="protein sequence ID" value="GCB33379.1"/>
    <property type="molecule type" value="Genomic_DNA"/>
</dbReference>
<evidence type="ECO:0000313" key="2">
    <source>
        <dbReference type="Proteomes" id="UP000288079"/>
    </source>
</evidence>
<accession>A0A401LPI1</accession>
<keyword evidence="2" id="KW-1185">Reference proteome</keyword>
<sequence length="474" mass="53539">MLKEFVKSGGELIVFSTPTFIDGKESAELAQFMKDYAGQIKTYNELSDQLIQTVFASPQICFRQVAGNHLYHHRRTYKDGELVFLVNSSLTESATGRVSIEGKTLMELDAMSGSIYAYPCKTDGNHVEAEFSLPPAGSLILFSSPSATNTYKVKPEIASGQIMRSSTPLEVKRLKDNALSIDFCDLIIDGKAERHLYTVEACNKLYQHYGMNDPWNSAIQYKQKIVEKDTFRTGDIKVLYNFIVAGNIDKSKMRLVAEQPDIWKVKVNGKALSALNGEYWLDSRFGVYNIGDVAKTGVNTIELSVKPMSIYAEIAPVYVLGDFSLESAPMGWVIREPVKTFKTGSWKEQGQPYYSWDMGYSKTYHIDNLSDRYAIQLNKWNGTLAEVYVNDQKAGIIAYKPYNFDLTPYIKKGDNKIEVRVIGSLRNLMGPHYTTEVSITGPWHWNGVQKQAPGNEYYFMNYGLMEDFDVITSK</sequence>
<proteinExistence type="predicted"/>
<dbReference type="PANTHER" id="PTHR36848">
    <property type="entry name" value="DNA-BINDING PROTEIN (PUTATIVE SECRETED PROTEIN)-RELATED"/>
    <property type="match status" value="1"/>
</dbReference>
<gene>
    <name evidence="1" type="ORF">KGMB02408_03240</name>
</gene>
<dbReference type="PANTHER" id="PTHR36848:SF2">
    <property type="entry name" value="SECRETED PROTEIN"/>
    <property type="match status" value="1"/>
</dbReference>
<comment type="caution">
    <text evidence="1">The sequence shown here is derived from an EMBL/GenBank/DDBJ whole genome shotgun (WGS) entry which is preliminary data.</text>
</comment>
<dbReference type="AlphaFoldDB" id="A0A401LPI1"/>
<dbReference type="InterPro" id="IPR008979">
    <property type="entry name" value="Galactose-bd-like_sf"/>
</dbReference>
<dbReference type="Proteomes" id="UP000288079">
    <property type="component" value="Unassembled WGS sequence"/>
</dbReference>
<dbReference type="InterPro" id="IPR053161">
    <property type="entry name" value="Ulvan_degrading_GH"/>
</dbReference>
<evidence type="ECO:0000313" key="1">
    <source>
        <dbReference type="EMBL" id="GCB33379.1"/>
    </source>
</evidence>
<reference evidence="1 2" key="1">
    <citation type="submission" date="2018-10" db="EMBL/GenBank/DDBJ databases">
        <title>Draft Genome Sequence of Bacteroides sp. KCTC 15687.</title>
        <authorList>
            <person name="Yu S.Y."/>
            <person name="Kim J.S."/>
            <person name="Oh B.S."/>
            <person name="Park S.H."/>
            <person name="Kang S.W."/>
            <person name="Park J.E."/>
            <person name="Choi S.H."/>
            <person name="Han K.I."/>
            <person name="Lee K.C."/>
            <person name="Eom M.K."/>
            <person name="Suh M.K."/>
            <person name="Lee D.H."/>
            <person name="Yoon H."/>
            <person name="Kim B."/>
            <person name="Yang S.J."/>
            <person name="Lee J.S."/>
            <person name="Lee J.H."/>
        </authorList>
    </citation>
    <scope>NUCLEOTIDE SEQUENCE [LARGE SCALE GENOMIC DNA]</scope>
    <source>
        <strain evidence="1 2">KCTC 15687</strain>
    </source>
</reference>
<evidence type="ECO:0008006" key="3">
    <source>
        <dbReference type="Google" id="ProtNLM"/>
    </source>
</evidence>
<organism evidence="1 2">
    <name type="scientific">Bacteroides faecalis</name>
    <dbReference type="NCBI Taxonomy" id="2447885"/>
    <lineage>
        <taxon>Bacteria</taxon>
        <taxon>Pseudomonadati</taxon>
        <taxon>Bacteroidota</taxon>
        <taxon>Bacteroidia</taxon>
        <taxon>Bacteroidales</taxon>
        <taxon>Bacteroidaceae</taxon>
        <taxon>Bacteroides</taxon>
    </lineage>
</organism>
<name>A0A401LPI1_9BACE</name>